<evidence type="ECO:0000313" key="3">
    <source>
        <dbReference type="EMBL" id="UJO18938.1"/>
    </source>
</evidence>
<protein>
    <submittedName>
        <fullName evidence="3">Uncharacterized protein</fullName>
    </submittedName>
</protein>
<keyword evidence="1" id="KW-0812">Transmembrane</keyword>
<sequence length="230" mass="24921">MGIFKLAPTFLLLALASAAATAPSDPTKANMSITFSRADGRYCNDHGVGNPVTVNITNVPTAKNTCFNLADTFSNPDATYNARGCTGANYTECAVHYKVIDAQHFDPASNYSQIWYTQRESDIKKGDDEKLGKIAFETYGGENCLPGSGPDATAVHPIYSWSCYQADGHCDTVPYRIRSFAIKRVDEWREKKEHCYIAHSNKKNAGGKVVATGGLAALSLAVVVGMAFYL</sequence>
<accession>A0A9Q8UQP5</accession>
<evidence type="ECO:0000256" key="1">
    <source>
        <dbReference type="SAM" id="Phobius"/>
    </source>
</evidence>
<keyword evidence="4" id="KW-1185">Reference proteome</keyword>
<dbReference type="GeneID" id="71987550"/>
<dbReference type="KEGG" id="ffu:CLAFUR5_07672"/>
<organism evidence="3 4">
    <name type="scientific">Passalora fulva</name>
    <name type="common">Tomato leaf mold</name>
    <name type="synonym">Cladosporium fulvum</name>
    <dbReference type="NCBI Taxonomy" id="5499"/>
    <lineage>
        <taxon>Eukaryota</taxon>
        <taxon>Fungi</taxon>
        <taxon>Dikarya</taxon>
        <taxon>Ascomycota</taxon>
        <taxon>Pezizomycotina</taxon>
        <taxon>Dothideomycetes</taxon>
        <taxon>Dothideomycetidae</taxon>
        <taxon>Mycosphaerellales</taxon>
        <taxon>Mycosphaerellaceae</taxon>
        <taxon>Fulvia</taxon>
    </lineage>
</organism>
<reference evidence="3" key="1">
    <citation type="submission" date="2021-12" db="EMBL/GenBank/DDBJ databases">
        <authorList>
            <person name="Zaccaron A."/>
            <person name="Stergiopoulos I."/>
        </authorList>
    </citation>
    <scope>NUCLEOTIDE SEQUENCE</scope>
    <source>
        <strain evidence="3">Race5_Kim</strain>
    </source>
</reference>
<keyword evidence="1" id="KW-0472">Membrane</keyword>
<dbReference type="Proteomes" id="UP000756132">
    <property type="component" value="Chromosome 6"/>
</dbReference>
<evidence type="ECO:0000256" key="2">
    <source>
        <dbReference type="SAM" id="SignalP"/>
    </source>
</evidence>
<proteinExistence type="predicted"/>
<dbReference type="OrthoDB" id="3633429at2759"/>
<dbReference type="AlphaFoldDB" id="A0A9Q8UQP5"/>
<feature type="chain" id="PRO_5040474415" evidence="2">
    <location>
        <begin position="19"/>
        <end position="230"/>
    </location>
</feature>
<dbReference type="RefSeq" id="XP_047763304.1">
    <property type="nucleotide sequence ID" value="XM_047906820.1"/>
</dbReference>
<feature type="transmembrane region" description="Helical" evidence="1">
    <location>
        <begin position="209"/>
        <end position="229"/>
    </location>
</feature>
<name>A0A9Q8UQP5_PASFU</name>
<gene>
    <name evidence="3" type="ORF">CLAFUR5_07672</name>
</gene>
<dbReference type="EMBL" id="CP090168">
    <property type="protein sequence ID" value="UJO18938.1"/>
    <property type="molecule type" value="Genomic_DNA"/>
</dbReference>
<reference evidence="3" key="2">
    <citation type="journal article" date="2022" name="Microb. Genom.">
        <title>A chromosome-scale genome assembly of the tomato pathogen Cladosporium fulvum reveals a compartmentalized genome architecture and the presence of a dispensable chromosome.</title>
        <authorList>
            <person name="Zaccaron A.Z."/>
            <person name="Chen L.H."/>
            <person name="Samaras A."/>
            <person name="Stergiopoulos I."/>
        </authorList>
    </citation>
    <scope>NUCLEOTIDE SEQUENCE</scope>
    <source>
        <strain evidence="3">Race5_Kim</strain>
    </source>
</reference>
<evidence type="ECO:0000313" key="4">
    <source>
        <dbReference type="Proteomes" id="UP000756132"/>
    </source>
</evidence>
<feature type="signal peptide" evidence="2">
    <location>
        <begin position="1"/>
        <end position="18"/>
    </location>
</feature>
<keyword evidence="1" id="KW-1133">Transmembrane helix</keyword>
<keyword evidence="2" id="KW-0732">Signal</keyword>